<comment type="caution">
    <text evidence="1">The sequence shown here is derived from an EMBL/GenBank/DDBJ whole genome shotgun (WGS) entry which is preliminary data.</text>
</comment>
<dbReference type="Proteomes" id="UP000002171">
    <property type="component" value="Unassembled WGS sequence"/>
</dbReference>
<evidence type="ECO:0008006" key="3">
    <source>
        <dbReference type="Google" id="ProtNLM"/>
    </source>
</evidence>
<accession>A0A7U8CA91</accession>
<evidence type="ECO:0000313" key="1">
    <source>
        <dbReference type="EMBL" id="EAR63024.1"/>
    </source>
</evidence>
<dbReference type="EMBL" id="AAOW01000001">
    <property type="protein sequence ID" value="EAR63024.1"/>
    <property type="molecule type" value="Genomic_DNA"/>
</dbReference>
<proteinExistence type="predicted"/>
<dbReference type="InterPro" id="IPR036895">
    <property type="entry name" value="Uracil-DNA_glycosylase-like_sf"/>
</dbReference>
<protein>
    <recommendedName>
        <fullName evidence="3">Uracil-DNA glycosylase-like domain-containing protein</fullName>
    </recommendedName>
</protein>
<name>A0A7U8CA91_NEPCE</name>
<gene>
    <name evidence="1" type="ORF">MED92_07891</name>
</gene>
<evidence type="ECO:0000313" key="2">
    <source>
        <dbReference type="Proteomes" id="UP000002171"/>
    </source>
</evidence>
<organism evidence="1 2">
    <name type="scientific">Neptuniibacter caesariensis</name>
    <dbReference type="NCBI Taxonomy" id="207954"/>
    <lineage>
        <taxon>Bacteria</taxon>
        <taxon>Pseudomonadati</taxon>
        <taxon>Pseudomonadota</taxon>
        <taxon>Gammaproteobacteria</taxon>
        <taxon>Oceanospirillales</taxon>
        <taxon>Oceanospirillaceae</taxon>
        <taxon>Neptuniibacter</taxon>
    </lineage>
</organism>
<dbReference type="SUPFAM" id="SSF52141">
    <property type="entry name" value="Uracil-DNA glycosylase-like"/>
    <property type="match status" value="1"/>
</dbReference>
<dbReference type="RefSeq" id="WP_007022042.1">
    <property type="nucleotide sequence ID" value="NZ_CH724126.1"/>
</dbReference>
<sequence>MSLEQEQLRHQYLEAIGVSSWLPCAALPGAAESPDWVNDFQYPAPEIPFQTDRAVSARAQLGSVKGGLSPEKAATDSAVQKQGMSAARAALGLSEPSVPDEPAGVADDSAVENVVAPESVSQSQSIEEIPVFKLAFQRIGEVLVVDSLPPQGGAFGDNYQRLAQAIVTSIGLSGEVSQPFMLPWPMFASKTLDQSRTQAMIAVQHKLNKELEGAGIKAVLLFGEVAAQMVMNRDEGLDELHGVVLTVTSGAKSVATHSLTEAMQITGVKKQIWSDLQPLMASL</sequence>
<keyword evidence="2" id="KW-1185">Reference proteome</keyword>
<reference evidence="1 2" key="1">
    <citation type="submission" date="2006-02" db="EMBL/GenBank/DDBJ databases">
        <authorList>
            <person name="Pinhassi J."/>
            <person name="Pedros-Alio C."/>
            <person name="Ferriera S."/>
            <person name="Johnson J."/>
            <person name="Kravitz S."/>
            <person name="Halpern A."/>
            <person name="Remington K."/>
            <person name="Beeson K."/>
            <person name="Tran B."/>
            <person name="Rogers Y.-H."/>
            <person name="Friedman R."/>
            <person name="Venter J.C."/>
        </authorList>
    </citation>
    <scope>NUCLEOTIDE SEQUENCE [LARGE SCALE GENOMIC DNA]</scope>
    <source>
        <strain evidence="1 2">MED92</strain>
    </source>
</reference>
<dbReference type="AlphaFoldDB" id="A0A7U8CA91"/>
<dbReference type="OrthoDB" id="7061897at2"/>
<dbReference type="Gene3D" id="3.40.470.10">
    <property type="entry name" value="Uracil-DNA glycosylase-like domain"/>
    <property type="match status" value="1"/>
</dbReference>